<name>A0A813DG05_POLGL</name>
<feature type="region of interest" description="Disordered" evidence="1">
    <location>
        <begin position="1"/>
        <end position="22"/>
    </location>
</feature>
<feature type="transmembrane region" description="Helical" evidence="2">
    <location>
        <begin position="48"/>
        <end position="70"/>
    </location>
</feature>
<gene>
    <name evidence="3" type="ORF">PGLA1383_LOCUS3420</name>
</gene>
<evidence type="ECO:0000256" key="1">
    <source>
        <dbReference type="SAM" id="MobiDB-lite"/>
    </source>
</evidence>
<dbReference type="Proteomes" id="UP000654075">
    <property type="component" value="Unassembled WGS sequence"/>
</dbReference>
<dbReference type="EMBL" id="CAJNNV010001197">
    <property type="protein sequence ID" value="CAE8584491.1"/>
    <property type="molecule type" value="Genomic_DNA"/>
</dbReference>
<organism evidence="3 4">
    <name type="scientific">Polarella glacialis</name>
    <name type="common">Dinoflagellate</name>
    <dbReference type="NCBI Taxonomy" id="89957"/>
    <lineage>
        <taxon>Eukaryota</taxon>
        <taxon>Sar</taxon>
        <taxon>Alveolata</taxon>
        <taxon>Dinophyceae</taxon>
        <taxon>Suessiales</taxon>
        <taxon>Suessiaceae</taxon>
        <taxon>Polarella</taxon>
    </lineage>
</organism>
<keyword evidence="2" id="KW-0812">Transmembrane</keyword>
<reference evidence="3" key="1">
    <citation type="submission" date="2021-02" db="EMBL/GenBank/DDBJ databases">
        <authorList>
            <person name="Dougan E. K."/>
            <person name="Rhodes N."/>
            <person name="Thang M."/>
            <person name="Chan C."/>
        </authorList>
    </citation>
    <scope>NUCLEOTIDE SEQUENCE</scope>
</reference>
<comment type="caution">
    <text evidence="3">The sequence shown here is derived from an EMBL/GenBank/DDBJ whole genome shotgun (WGS) entry which is preliminary data.</text>
</comment>
<dbReference type="AlphaFoldDB" id="A0A813DG05"/>
<evidence type="ECO:0000313" key="4">
    <source>
        <dbReference type="Proteomes" id="UP000654075"/>
    </source>
</evidence>
<keyword evidence="4" id="KW-1185">Reference proteome</keyword>
<sequence>MGTDVKVPTAAAAPRQRRPSRREELLEAESNELPEAEEFRIVDQVVPVLLGLCQLLYKLLWAVSCLLIWLAREAFFLARKAASTPALETTGCADGEEDEDTPCAEASPSSAGGASEAEEEPQEEDDASDKTVSPRPAEAEAPSEAEVLDCGTFRLQRLAVCGIGDSDLEALTDKVRRQLEARLATHWEADQRSAIVSVLGPASAVEQACCQLSQGGARVEKDRCDDRIFALHFTMRAAWDLPQEDELVDASLEQDWVDLGGPNSESSNPEDHGGIASSQGGSSSRPLQSLLRERLSEAILACDDLHVFMARASTLLGRCDQILGMLATQNNTNTQIIILIDI</sequence>
<accession>A0A813DG05</accession>
<feature type="compositionally biased region" description="Low complexity" evidence="1">
    <location>
        <begin position="104"/>
        <end position="115"/>
    </location>
</feature>
<feature type="compositionally biased region" description="Acidic residues" evidence="1">
    <location>
        <begin position="116"/>
        <end position="127"/>
    </location>
</feature>
<evidence type="ECO:0000256" key="2">
    <source>
        <dbReference type="SAM" id="Phobius"/>
    </source>
</evidence>
<feature type="region of interest" description="Disordered" evidence="1">
    <location>
        <begin position="89"/>
        <end position="145"/>
    </location>
</feature>
<keyword evidence="2" id="KW-0472">Membrane</keyword>
<keyword evidence="2" id="KW-1133">Transmembrane helix</keyword>
<proteinExistence type="predicted"/>
<feature type="region of interest" description="Disordered" evidence="1">
    <location>
        <begin position="258"/>
        <end position="286"/>
    </location>
</feature>
<feature type="compositionally biased region" description="Low complexity" evidence="1">
    <location>
        <begin position="277"/>
        <end position="286"/>
    </location>
</feature>
<protein>
    <submittedName>
        <fullName evidence="3">Uncharacterized protein</fullName>
    </submittedName>
</protein>
<evidence type="ECO:0000313" key="3">
    <source>
        <dbReference type="EMBL" id="CAE8584491.1"/>
    </source>
</evidence>